<protein>
    <submittedName>
        <fullName evidence="1">Uncharacterized protein</fullName>
    </submittedName>
</protein>
<dbReference type="InterPro" id="IPR021109">
    <property type="entry name" value="Peptidase_aspartic_dom_sf"/>
</dbReference>
<dbReference type="PANTHER" id="PTHR37984">
    <property type="entry name" value="PROTEIN CBG26694"/>
    <property type="match status" value="1"/>
</dbReference>
<gene>
    <name evidence="1" type="ORF">LSH36_382g03064</name>
</gene>
<dbReference type="Gene3D" id="2.40.70.10">
    <property type="entry name" value="Acid Proteases"/>
    <property type="match status" value="1"/>
</dbReference>
<reference evidence="1" key="1">
    <citation type="journal article" date="2023" name="Mol. Biol. Evol.">
        <title>Third-Generation Sequencing Reveals the Adaptive Role of the Epigenome in Three Deep-Sea Polychaetes.</title>
        <authorList>
            <person name="Perez M."/>
            <person name="Aroh O."/>
            <person name="Sun Y."/>
            <person name="Lan Y."/>
            <person name="Juniper S.K."/>
            <person name="Young C.R."/>
            <person name="Angers B."/>
            <person name="Qian P.Y."/>
        </authorList>
    </citation>
    <scope>NUCLEOTIDE SEQUENCE</scope>
    <source>
        <strain evidence="1">P08H-3</strain>
    </source>
</reference>
<organism evidence="1 2">
    <name type="scientific">Paralvinella palmiformis</name>
    <dbReference type="NCBI Taxonomy" id="53620"/>
    <lineage>
        <taxon>Eukaryota</taxon>
        <taxon>Metazoa</taxon>
        <taxon>Spiralia</taxon>
        <taxon>Lophotrochozoa</taxon>
        <taxon>Annelida</taxon>
        <taxon>Polychaeta</taxon>
        <taxon>Sedentaria</taxon>
        <taxon>Canalipalpata</taxon>
        <taxon>Terebellida</taxon>
        <taxon>Terebelliformia</taxon>
        <taxon>Alvinellidae</taxon>
        <taxon>Paralvinella</taxon>
    </lineage>
</organism>
<accession>A0AAD9JDH5</accession>
<dbReference type="Proteomes" id="UP001208570">
    <property type="component" value="Unassembled WGS sequence"/>
</dbReference>
<dbReference type="InterPro" id="IPR050951">
    <property type="entry name" value="Retrovirus_Pol_polyprotein"/>
</dbReference>
<dbReference type="CDD" id="cd01647">
    <property type="entry name" value="RT_LTR"/>
    <property type="match status" value="1"/>
</dbReference>
<evidence type="ECO:0000313" key="2">
    <source>
        <dbReference type="Proteomes" id="UP001208570"/>
    </source>
</evidence>
<dbReference type="SUPFAM" id="SSF56672">
    <property type="entry name" value="DNA/RNA polymerases"/>
    <property type="match status" value="1"/>
</dbReference>
<proteinExistence type="predicted"/>
<dbReference type="Gene3D" id="3.10.10.10">
    <property type="entry name" value="HIV Type 1 Reverse Transcriptase, subunit A, domain 1"/>
    <property type="match status" value="1"/>
</dbReference>
<name>A0AAD9JDH5_9ANNE</name>
<keyword evidence="2" id="KW-1185">Reference proteome</keyword>
<dbReference type="SUPFAM" id="SSF50630">
    <property type="entry name" value="Acid proteases"/>
    <property type="match status" value="1"/>
</dbReference>
<dbReference type="EMBL" id="JAODUP010000382">
    <property type="protein sequence ID" value="KAK2150931.1"/>
    <property type="molecule type" value="Genomic_DNA"/>
</dbReference>
<evidence type="ECO:0000313" key="1">
    <source>
        <dbReference type="EMBL" id="KAK2150931.1"/>
    </source>
</evidence>
<dbReference type="AlphaFoldDB" id="A0AAD9JDH5"/>
<dbReference type="PANTHER" id="PTHR37984:SF10">
    <property type="entry name" value="RIBONUCLEASE H"/>
    <property type="match status" value="1"/>
</dbReference>
<sequence length="366" mass="41213">MNVSLALFGASAFELLMSLILSINYDFGDSLKNTLRDRRLKDRRTPAIKNRLFSLATITDLTWDKCSKIGHIAKACKSSRYQKYSSNTHQRDDNVNTFLRFSYDSTDPDTVPLYTVYSSEGNSAEIMVPVEIEGTKITFIVDAGAARSIISESLYHNHLSLLALQTPESILTGYLGDRIPMLGEVITHLRYQNQSFKLSLLIARANVMLKLHSNSIFHKPRSVPYALKDNVEQELCRLESNGVIVKVERSKWAAPIVVVPKANGSIRICGDYKVTINKVVEDTCYPLPTAEDIFAKLAGGKVFIKLNLSNAHQQLELSEESKEYLIVNTHKGLFQYHAYGISTASFDLSEYYRSSTKWIRSCYALS</sequence>
<comment type="caution">
    <text evidence="1">The sequence shown here is derived from an EMBL/GenBank/DDBJ whole genome shotgun (WGS) entry which is preliminary data.</text>
</comment>
<dbReference type="InterPro" id="IPR043502">
    <property type="entry name" value="DNA/RNA_pol_sf"/>
</dbReference>